<evidence type="ECO:0000313" key="3">
    <source>
        <dbReference type="Proteomes" id="UP000242770"/>
    </source>
</evidence>
<evidence type="ECO:0000256" key="1">
    <source>
        <dbReference type="SAM" id="SignalP"/>
    </source>
</evidence>
<evidence type="ECO:0000313" key="2">
    <source>
        <dbReference type="EMBL" id="CDS00226.1"/>
    </source>
</evidence>
<name>A0A0F7RTS0_9BASI</name>
<dbReference type="AlphaFoldDB" id="A0A0F7RTS0"/>
<accession>A0A0F7RTS0</accession>
<protein>
    <submittedName>
        <fullName evidence="2">Uncharacterized protein</fullName>
    </submittedName>
</protein>
<proteinExistence type="predicted"/>
<feature type="signal peptide" evidence="1">
    <location>
        <begin position="1"/>
        <end position="28"/>
    </location>
</feature>
<dbReference type="Proteomes" id="UP000242770">
    <property type="component" value="Unassembled WGS sequence"/>
</dbReference>
<organism evidence="2 3">
    <name type="scientific">Sporisorium scitamineum</name>
    <dbReference type="NCBI Taxonomy" id="49012"/>
    <lineage>
        <taxon>Eukaryota</taxon>
        <taxon>Fungi</taxon>
        <taxon>Dikarya</taxon>
        <taxon>Basidiomycota</taxon>
        <taxon>Ustilaginomycotina</taxon>
        <taxon>Ustilaginomycetes</taxon>
        <taxon>Ustilaginales</taxon>
        <taxon>Ustilaginaceae</taxon>
        <taxon>Sporisorium</taxon>
    </lineage>
</organism>
<keyword evidence="3" id="KW-1185">Reference proteome</keyword>
<keyword evidence="1" id="KW-0732">Signal</keyword>
<sequence>MSIKQRFSALSLALALVLASLQVVQVAADDQVICTITAKTNRSGHASLWSRAAWTEPSS</sequence>
<dbReference type="EMBL" id="CCFA01002221">
    <property type="protein sequence ID" value="CDS00226.1"/>
    <property type="molecule type" value="Genomic_DNA"/>
</dbReference>
<feature type="chain" id="PRO_5002521851" evidence="1">
    <location>
        <begin position="29"/>
        <end position="59"/>
    </location>
</feature>
<gene>
    <name evidence="2" type="primary">SSCI38460.1</name>
</gene>
<reference evidence="3" key="1">
    <citation type="submission" date="2014-06" db="EMBL/GenBank/DDBJ databases">
        <authorList>
            <person name="Berkman P.J."/>
        </authorList>
    </citation>
    <scope>NUCLEOTIDE SEQUENCE [LARGE SCALE GENOMIC DNA]</scope>
</reference>